<name>A0A076ED36_RHOOP</name>
<keyword evidence="3" id="KW-1133">Transmembrane helix</keyword>
<dbReference type="CDD" id="cd00317">
    <property type="entry name" value="cyclophilin"/>
    <property type="match status" value="1"/>
</dbReference>
<protein>
    <submittedName>
        <fullName evidence="5">Peptidylprolyl isomerase</fullName>
    </submittedName>
</protein>
<dbReference type="Pfam" id="PF00160">
    <property type="entry name" value="Pro_isomerase"/>
    <property type="match status" value="1"/>
</dbReference>
<dbReference type="PANTHER" id="PTHR45625:SF3">
    <property type="entry name" value="PEPTIDYL-PROLYL CIS-TRANS ISOMERASE B-RELATED"/>
    <property type="match status" value="1"/>
</dbReference>
<feature type="transmembrane region" description="Helical" evidence="3">
    <location>
        <begin position="32"/>
        <end position="54"/>
    </location>
</feature>
<dbReference type="eggNOG" id="COG0652">
    <property type="taxonomic scope" value="Bacteria"/>
</dbReference>
<reference evidence="5 6" key="1">
    <citation type="submission" date="2014-07" db="EMBL/GenBank/DDBJ databases">
        <title>Genome Sequence of Rhodococcus opacus Strain R7, a Biodegrader of Mono- and Polycyclic Aromatic Hydrocarbons.</title>
        <authorList>
            <person name="Di Gennaro P."/>
            <person name="Zampolli J."/>
            <person name="Presti I."/>
            <person name="Cappelletti M."/>
            <person name="D'Ursi P."/>
            <person name="Orro A."/>
            <person name="Mezzelani A."/>
            <person name="Milanesi L."/>
        </authorList>
    </citation>
    <scope>NUCLEOTIDE SEQUENCE [LARGE SCALE GENOMIC DNA]</scope>
    <source>
        <strain evidence="5 6">R7</strain>
    </source>
</reference>
<evidence type="ECO:0000256" key="1">
    <source>
        <dbReference type="ARBA" id="ARBA00002388"/>
    </source>
</evidence>
<feature type="compositionally biased region" description="Low complexity" evidence="2">
    <location>
        <begin position="63"/>
        <end position="73"/>
    </location>
</feature>
<organism evidence="5 6">
    <name type="scientific">Rhodococcus opacus</name>
    <name type="common">Nocardia opaca</name>
    <dbReference type="NCBI Taxonomy" id="37919"/>
    <lineage>
        <taxon>Bacteria</taxon>
        <taxon>Bacillati</taxon>
        <taxon>Actinomycetota</taxon>
        <taxon>Actinomycetes</taxon>
        <taxon>Mycobacteriales</taxon>
        <taxon>Nocardiaceae</taxon>
        <taxon>Rhodococcus</taxon>
    </lineage>
</organism>
<keyword evidence="5" id="KW-0413">Isomerase</keyword>
<proteinExistence type="predicted"/>
<feature type="region of interest" description="Disordered" evidence="2">
    <location>
        <begin position="271"/>
        <end position="292"/>
    </location>
</feature>
<feature type="region of interest" description="Disordered" evidence="2">
    <location>
        <begin position="63"/>
        <end position="112"/>
    </location>
</feature>
<dbReference type="SUPFAM" id="SSF50891">
    <property type="entry name" value="Cyclophilin-like"/>
    <property type="match status" value="1"/>
</dbReference>
<evidence type="ECO:0000256" key="3">
    <source>
        <dbReference type="SAM" id="Phobius"/>
    </source>
</evidence>
<keyword evidence="3" id="KW-0812">Transmembrane</keyword>
<feature type="domain" description="PPIase cyclophilin-type" evidence="4">
    <location>
        <begin position="131"/>
        <end position="291"/>
    </location>
</feature>
<dbReference type="Proteomes" id="UP000028488">
    <property type="component" value="Chromosome"/>
</dbReference>
<evidence type="ECO:0000256" key="2">
    <source>
        <dbReference type="SAM" id="MobiDB-lite"/>
    </source>
</evidence>
<evidence type="ECO:0000313" key="6">
    <source>
        <dbReference type="Proteomes" id="UP000028488"/>
    </source>
</evidence>
<evidence type="ECO:0000259" key="4">
    <source>
        <dbReference type="PROSITE" id="PS50072"/>
    </source>
</evidence>
<comment type="function">
    <text evidence="1">PPIases accelerate the folding of proteins. It catalyzes the cis-trans isomerization of proline imidic peptide bonds in oligopeptides.</text>
</comment>
<feature type="compositionally biased region" description="Basic and acidic residues" evidence="2">
    <location>
        <begin position="1"/>
        <end position="23"/>
    </location>
</feature>
<dbReference type="PANTHER" id="PTHR45625">
    <property type="entry name" value="PEPTIDYL-PROLYL CIS-TRANS ISOMERASE-RELATED"/>
    <property type="match status" value="1"/>
</dbReference>
<dbReference type="PROSITE" id="PS50072">
    <property type="entry name" value="CSA_PPIASE_2"/>
    <property type="match status" value="1"/>
</dbReference>
<dbReference type="InterPro" id="IPR029000">
    <property type="entry name" value="Cyclophilin-like_dom_sf"/>
</dbReference>
<dbReference type="InterPro" id="IPR044666">
    <property type="entry name" value="Cyclophilin_A-like"/>
</dbReference>
<dbReference type="EMBL" id="CP008947">
    <property type="protein sequence ID" value="AII04215.1"/>
    <property type="molecule type" value="Genomic_DNA"/>
</dbReference>
<dbReference type="GO" id="GO:0003755">
    <property type="term" value="F:peptidyl-prolyl cis-trans isomerase activity"/>
    <property type="evidence" value="ECO:0007669"/>
    <property type="project" value="InterPro"/>
</dbReference>
<dbReference type="Gene3D" id="2.40.100.10">
    <property type="entry name" value="Cyclophilin-like"/>
    <property type="match status" value="1"/>
</dbReference>
<sequence length="292" mass="30726">MPSNEQRREAAKRKLERQLERRADRARKRKQLTIAGSVLGVVLVVAAGAVVFALTSGDDDTTEASAAESVSASPQSPGVMPAGRSEPLPEKVSCTYTPGTQPPAKQVNPPRTDDIDTTLQEVSVSMQTTQGNIGLILDNADSPCTVNNFLSLASQNYFDNTPCHRLVTSEGLKVLQCGDPTGAGTGGPGYGFANEFPTDQYEASDPSLQVPVTYPRGTIAMANSGQPDSNGSQFFLVYADSQLPPQYTAFGKVDETGLATIEKVAAAGDDGSMQAGGGKPNLPIDITSVRMD</sequence>
<gene>
    <name evidence="5" type="ORF">EP51_06275</name>
</gene>
<keyword evidence="3" id="KW-0472">Membrane</keyword>
<feature type="region of interest" description="Disordered" evidence="2">
    <location>
        <begin position="1"/>
        <end position="26"/>
    </location>
</feature>
<evidence type="ECO:0000313" key="5">
    <source>
        <dbReference type="EMBL" id="AII04215.1"/>
    </source>
</evidence>
<accession>A0A076ED36</accession>
<dbReference type="RefSeq" id="WP_037239952.1">
    <property type="nucleotide sequence ID" value="NZ_CP008947.1"/>
</dbReference>
<dbReference type="InterPro" id="IPR002130">
    <property type="entry name" value="Cyclophilin-type_PPIase_dom"/>
</dbReference>
<dbReference type="AlphaFoldDB" id="A0A076ED36"/>